<evidence type="ECO:0000256" key="1">
    <source>
        <dbReference type="SAM" id="MobiDB-lite"/>
    </source>
</evidence>
<feature type="compositionally biased region" description="Low complexity" evidence="1">
    <location>
        <begin position="93"/>
        <end position="110"/>
    </location>
</feature>
<feature type="compositionally biased region" description="Low complexity" evidence="1">
    <location>
        <begin position="456"/>
        <end position="469"/>
    </location>
</feature>
<name>A0A9W4XNZ8_9PLEO</name>
<feature type="compositionally biased region" description="Low complexity" evidence="1">
    <location>
        <begin position="233"/>
        <end position="242"/>
    </location>
</feature>
<feature type="compositionally biased region" description="Polar residues" evidence="1">
    <location>
        <begin position="502"/>
        <end position="524"/>
    </location>
</feature>
<feature type="compositionally biased region" description="Polar residues" evidence="1">
    <location>
        <begin position="120"/>
        <end position="131"/>
    </location>
</feature>
<feature type="region of interest" description="Disordered" evidence="1">
    <location>
        <begin position="1"/>
        <end position="615"/>
    </location>
</feature>
<keyword evidence="3" id="KW-1185">Reference proteome</keyword>
<dbReference type="EMBL" id="CAOQHR010000008">
    <property type="protein sequence ID" value="CAI6338974.1"/>
    <property type="molecule type" value="Genomic_DNA"/>
</dbReference>
<comment type="caution">
    <text evidence="2">The sequence shown here is derived from an EMBL/GenBank/DDBJ whole genome shotgun (WGS) entry which is preliminary data.</text>
</comment>
<feature type="compositionally biased region" description="Polar residues" evidence="1">
    <location>
        <begin position="394"/>
        <end position="416"/>
    </location>
</feature>
<reference evidence="2" key="1">
    <citation type="submission" date="2023-01" db="EMBL/GenBank/DDBJ databases">
        <authorList>
            <person name="Van Ghelder C."/>
            <person name="Rancurel C."/>
        </authorList>
    </citation>
    <scope>NUCLEOTIDE SEQUENCE</scope>
    <source>
        <strain evidence="2">CNCM I-4278</strain>
    </source>
</reference>
<dbReference type="Proteomes" id="UP001152607">
    <property type="component" value="Unassembled WGS sequence"/>
</dbReference>
<accession>A0A9W4XNZ8</accession>
<dbReference type="OrthoDB" id="428854at2759"/>
<sequence>MSGNPFRASLVPQYPAAPPSSSNDTDSGTPQARPDRGGDAVLDSTSMPSTKTKKSVRIESPTETIPPHPGFYDADSPPHFPSLSDIDNAYLPAASAAQKTQVASSSSSQGDGVGDGSDPRQFSSRAMTDASTAYFDAPGIKKSSRGAPPNPFAKTLAHIEPQRMVGGELEEPNKDRISGGEAASKASRTTLDVESFKNMLMTGISGSPRDSGPPPPPQNALAANSISAPVLESSSTDTSSTSRQSIFESVQESHPESPHTIMAASDDEQVALMAELGSKKEKRKSLPPPAPKRRHGKPVVASRTPETVSFEGFAVTQPTATSPPAVKKSDSDTSKPLPPTPPTVSSSPYIVSQHSAYNASDSKKTETASLSDATPAAQKKVPPPVPLARRHSQLRNPTAGTRSRSNSSLTMTSQHSADFPISPSVKEEHTSTPVQKAPPPPPPTRHRGSAIPALGTSSASSSLTDVSTTGTVRRPPVTSPNPPSSRRTTVSSDPPSPKASLGRTSSVHSTRSSQRIVSNESASSAMPPPPPPPRRRQSGRTPSDNQQPPSNPSSPILETRRSSTEYKPSSPDSKRRTSVASESSLKYEYAPAAAAIDNEHPLYSPQEEESEDKVGMDQALDHSANRNSILDDMAQFQKEIEELRERYHHAA</sequence>
<dbReference type="AlphaFoldDB" id="A0A9W4XNZ8"/>
<feature type="compositionally biased region" description="Polar residues" evidence="1">
    <location>
        <begin position="19"/>
        <end position="30"/>
    </location>
</feature>
<proteinExistence type="predicted"/>
<feature type="compositionally biased region" description="Basic residues" evidence="1">
    <location>
        <begin position="280"/>
        <end position="297"/>
    </location>
</feature>
<evidence type="ECO:0000313" key="2">
    <source>
        <dbReference type="EMBL" id="CAI6338974.1"/>
    </source>
</evidence>
<organism evidence="2 3">
    <name type="scientific">Periconia digitata</name>
    <dbReference type="NCBI Taxonomy" id="1303443"/>
    <lineage>
        <taxon>Eukaryota</taxon>
        <taxon>Fungi</taxon>
        <taxon>Dikarya</taxon>
        <taxon>Ascomycota</taxon>
        <taxon>Pezizomycotina</taxon>
        <taxon>Dothideomycetes</taxon>
        <taxon>Pleosporomycetidae</taxon>
        <taxon>Pleosporales</taxon>
        <taxon>Massarineae</taxon>
        <taxon>Periconiaceae</taxon>
        <taxon>Periconia</taxon>
    </lineage>
</organism>
<gene>
    <name evidence="2" type="ORF">PDIGIT_LOCUS12111</name>
</gene>
<protein>
    <submittedName>
        <fullName evidence="2">Uncharacterized protein</fullName>
    </submittedName>
</protein>
<feature type="compositionally biased region" description="Polar residues" evidence="1">
    <location>
        <begin position="484"/>
        <end position="493"/>
    </location>
</feature>
<feature type="compositionally biased region" description="Polar residues" evidence="1">
    <location>
        <begin position="349"/>
        <end position="360"/>
    </location>
</feature>
<evidence type="ECO:0000313" key="3">
    <source>
        <dbReference type="Proteomes" id="UP001152607"/>
    </source>
</evidence>